<organism evidence="2 3">
    <name type="scientific">Candidatus Nitrosocosmicus oleophilus</name>
    <dbReference type="NCBI Taxonomy" id="1353260"/>
    <lineage>
        <taxon>Archaea</taxon>
        <taxon>Nitrososphaerota</taxon>
        <taxon>Nitrososphaeria</taxon>
        <taxon>Nitrososphaerales</taxon>
        <taxon>Nitrososphaeraceae</taxon>
        <taxon>Candidatus Nitrosocosmicus</taxon>
    </lineage>
</organism>
<dbReference type="AlphaFoldDB" id="A0A654LYA5"/>
<dbReference type="Proteomes" id="UP000058925">
    <property type="component" value="Chromosome"/>
</dbReference>
<evidence type="ECO:0000256" key="1">
    <source>
        <dbReference type="SAM" id="MobiDB-lite"/>
    </source>
</evidence>
<evidence type="ECO:0000313" key="3">
    <source>
        <dbReference type="Proteomes" id="UP000058925"/>
    </source>
</evidence>
<dbReference type="OrthoDB" id="377676at2157"/>
<evidence type="ECO:0000313" key="2">
    <source>
        <dbReference type="EMBL" id="ALI35396.1"/>
    </source>
</evidence>
<dbReference type="GeneID" id="60421273"/>
<keyword evidence="3" id="KW-1185">Reference proteome</keyword>
<name>A0A654LYA5_9ARCH</name>
<protein>
    <submittedName>
        <fullName evidence="2">Uncharacterized protein</fullName>
    </submittedName>
</protein>
<reference evidence="3" key="1">
    <citation type="submission" date="2015-10" db="EMBL/GenBank/DDBJ databases">
        <title>Niche specialization of a soil ammonia-oxidizing archaeon, Candidatus Nitrosocosmicus oleophilus.</title>
        <authorList>
            <person name="Jung M.-Y."/>
            <person name="Rhee S.-K."/>
        </authorList>
    </citation>
    <scope>NUCLEOTIDE SEQUENCE [LARGE SCALE GENOMIC DNA]</scope>
    <source>
        <strain evidence="3">MY3</strain>
    </source>
</reference>
<sequence length="117" mass="12513">MNERLVIVMVLMAAVFVGIPSMTTAFGDLFPNNPGTIPDISNSNGDFFYNTPSNTPDASNSKIEVNNNQSINQKGDVIIGGQNCAEINVNSQNTAGDEGLDCHNIQDQSPENPNTPE</sequence>
<accession>A0A654LYA5</accession>
<dbReference type="RefSeq" id="WP_196817869.1">
    <property type="nucleotide sequence ID" value="NZ_CP012850.1"/>
</dbReference>
<feature type="compositionally biased region" description="Polar residues" evidence="1">
    <location>
        <begin position="105"/>
        <end position="117"/>
    </location>
</feature>
<proteinExistence type="predicted"/>
<feature type="region of interest" description="Disordered" evidence="1">
    <location>
        <begin position="92"/>
        <end position="117"/>
    </location>
</feature>
<dbReference type="KEGG" id="taa:NMY3_01191"/>
<dbReference type="EMBL" id="CP012850">
    <property type="protein sequence ID" value="ALI35396.1"/>
    <property type="molecule type" value="Genomic_DNA"/>
</dbReference>
<gene>
    <name evidence="2" type="ORF">NMY3_01191</name>
</gene>